<evidence type="ECO:0000256" key="3">
    <source>
        <dbReference type="ARBA" id="ARBA00022807"/>
    </source>
</evidence>
<feature type="domain" description="CARDB" evidence="5">
    <location>
        <begin position="218"/>
        <end position="285"/>
    </location>
</feature>
<dbReference type="Gene3D" id="2.60.40.10">
    <property type="entry name" value="Immunoglobulins"/>
    <property type="match status" value="2"/>
</dbReference>
<keyword evidence="4" id="KW-0732">Signal</keyword>
<keyword evidence="3" id="KW-0788">Thiol protease</keyword>
<name>A0ABV9K9F3_9PORP</name>
<sequence>MKKLYYIFVLLLTMGIATNAQTKHISGQSNLRSDNVAPKTGFCWGNRFIDMNQGEKKYQGVMPPAALTSFIKLPTLKAEHTVKAFSLTWGGKTDDKGQILILDKDHKVIFAEGVTLQNGWQTYALSTPFKLSAGEYFIGILGHTQKSSPYVLPFDGVQGVNLEDAAWIGVEDDASSPGLKVGDTPASLENWAPLGVGSLNFVVDIDGPQTENCAIICNMDTPKSATANSQLPVSIDIRNIGTQAINTADIVFETAGKEQVAKISDIAIGEQKTLSVPYTMPSEGVNIVVNVSLKNINGMPNTLITEKSFSINSTGGEKPHKVTSVLLEEFTTEKCHNCPHAKPIVSSIAKQLTEAGYTVSFAAHHAGYDNDFLTLAESEELNYYVFAGGTTFAPALMINRLAVGKQGGCCANVGVAAENFKKWIDESYQYGEISNIIFTENGMTISGKVYPNVDKSNVYLHIYVCENGIKQQNQVGLPKEKEDSYVHDGVIRKFIYPVTGKNLSINADGSFKDIVPAAGLELYKKESNYVVAFITGPMGEKEKGFDARFVYASNNAKYTGKDLSINKMSNNKPVVFVENNCVKVQGDVDNIQIFDMDGRIVAQDQNTALQNGIYVVRISNVSDNYIYKVQVR</sequence>
<keyword evidence="2" id="KW-0645">Protease</keyword>
<dbReference type="Proteomes" id="UP001596020">
    <property type="component" value="Unassembled WGS sequence"/>
</dbReference>
<evidence type="ECO:0000313" key="7">
    <source>
        <dbReference type="Proteomes" id="UP001596020"/>
    </source>
</evidence>
<proteinExistence type="inferred from homology"/>
<dbReference type="InterPro" id="IPR013783">
    <property type="entry name" value="Ig-like_fold"/>
</dbReference>
<keyword evidence="7" id="KW-1185">Reference proteome</keyword>
<evidence type="ECO:0000259" key="5">
    <source>
        <dbReference type="Pfam" id="PF07705"/>
    </source>
</evidence>
<organism evidence="6 7">
    <name type="scientific">Falsiporphyromonas endometrii</name>
    <dbReference type="NCBI Taxonomy" id="1387297"/>
    <lineage>
        <taxon>Bacteria</taxon>
        <taxon>Pseudomonadati</taxon>
        <taxon>Bacteroidota</taxon>
        <taxon>Bacteroidia</taxon>
        <taxon>Bacteroidales</taxon>
        <taxon>Porphyromonadaceae</taxon>
        <taxon>Falsiporphyromonas</taxon>
    </lineage>
</organism>
<protein>
    <submittedName>
        <fullName evidence="6">CARDB domain-containing protein</fullName>
    </submittedName>
</protein>
<dbReference type="Pfam" id="PF07705">
    <property type="entry name" value="CARDB"/>
    <property type="match status" value="1"/>
</dbReference>
<keyword evidence="3" id="KW-0378">Hydrolase</keyword>
<feature type="signal peptide" evidence="4">
    <location>
        <begin position="1"/>
        <end position="19"/>
    </location>
</feature>
<dbReference type="EMBL" id="JBHSGO010000207">
    <property type="protein sequence ID" value="MFC4666573.1"/>
    <property type="molecule type" value="Genomic_DNA"/>
</dbReference>
<comment type="caution">
    <text evidence="6">The sequence shown here is derived from an EMBL/GenBank/DDBJ whole genome shotgun (WGS) entry which is preliminary data.</text>
</comment>
<evidence type="ECO:0000256" key="1">
    <source>
        <dbReference type="ARBA" id="ARBA00006067"/>
    </source>
</evidence>
<feature type="chain" id="PRO_5045259527" evidence="4">
    <location>
        <begin position="20"/>
        <end position="632"/>
    </location>
</feature>
<accession>A0ABV9K9F3</accession>
<evidence type="ECO:0000256" key="4">
    <source>
        <dbReference type="SAM" id="SignalP"/>
    </source>
</evidence>
<evidence type="ECO:0000313" key="6">
    <source>
        <dbReference type="EMBL" id="MFC4666573.1"/>
    </source>
</evidence>
<evidence type="ECO:0000256" key="2">
    <source>
        <dbReference type="ARBA" id="ARBA00022670"/>
    </source>
</evidence>
<dbReference type="InterPro" id="IPR011635">
    <property type="entry name" value="CARDB"/>
</dbReference>
<gene>
    <name evidence="6" type="ORF">ACFO3G_08205</name>
</gene>
<dbReference type="RefSeq" id="WP_380079771.1">
    <property type="nucleotide sequence ID" value="NZ_JBHSGO010000207.1"/>
</dbReference>
<comment type="similarity">
    <text evidence="1">Belongs to the peptidase C25 family.</text>
</comment>
<reference evidence="7" key="1">
    <citation type="journal article" date="2019" name="Int. J. Syst. Evol. Microbiol.">
        <title>The Global Catalogue of Microorganisms (GCM) 10K type strain sequencing project: providing services to taxonomists for standard genome sequencing and annotation.</title>
        <authorList>
            <consortium name="The Broad Institute Genomics Platform"/>
            <consortium name="The Broad Institute Genome Sequencing Center for Infectious Disease"/>
            <person name="Wu L."/>
            <person name="Ma J."/>
        </authorList>
    </citation>
    <scope>NUCLEOTIDE SEQUENCE [LARGE SCALE GENOMIC DNA]</scope>
    <source>
        <strain evidence="7">CGMCC 4.7357</strain>
    </source>
</reference>